<dbReference type="AlphaFoldDB" id="A0A6B3L692"/>
<accession>A0A6B3L692</accession>
<dbReference type="RefSeq" id="WP_164362805.1">
    <property type="nucleotide sequence ID" value="NZ_CP066776.1"/>
</dbReference>
<dbReference type="PANTHER" id="PTHR30217">
    <property type="entry name" value="PEPTIDASE U32 FAMILY"/>
    <property type="match status" value="1"/>
</dbReference>
<comment type="similarity">
    <text evidence="3">Belongs to the peptidase U32 family.</text>
</comment>
<dbReference type="PROSITE" id="PS01276">
    <property type="entry name" value="PEPTIDASE_U32"/>
    <property type="match status" value="1"/>
</dbReference>
<dbReference type="Proteomes" id="UP000475117">
    <property type="component" value="Chromosome"/>
</dbReference>
<name>A0A6B3L692_9BACT</name>
<protein>
    <submittedName>
        <fullName evidence="4">U32 family peptidase</fullName>
    </submittedName>
</protein>
<dbReference type="GO" id="GO:0008233">
    <property type="term" value="F:peptidase activity"/>
    <property type="evidence" value="ECO:0007669"/>
    <property type="project" value="UniProtKB-KW"/>
</dbReference>
<proteinExistence type="inferred from homology"/>
<keyword evidence="5" id="KW-1185">Reference proteome</keyword>
<keyword evidence="2" id="KW-0378">Hydrolase</keyword>
<evidence type="ECO:0000256" key="3">
    <source>
        <dbReference type="ARBA" id="ARBA00038374"/>
    </source>
</evidence>
<dbReference type="KEGG" id="soa:G3M56_005930"/>
<dbReference type="Pfam" id="PF01136">
    <property type="entry name" value="Peptidase_U32"/>
    <property type="match status" value="1"/>
</dbReference>
<sequence length="429" mass="46961">MTDDVPTELLAPAGCYASLQAAIDNGADAVYFGLAQLNMRARARRSFHLEDLPEIVRICKEANVKSCLTMNTLLYEHDLKLARSILERAKEVGCDAVIASDMAAIQIANEIDLEVHISTQLSLSNYDAVKFYAQFCDRVVLARELNLSMIRSIWEKMQADDLRGVAGRPMEIEAFAHGALCIAVSGRCGMSLYNSNASANRGACEQNCRKEYIVKDVDTGKEMLVDNNTVMSPNDILTIDFIDEMIHAGVRVFKIEGRGRAPEYVGAVIKAYRAAIDAVENGTFTKEFAKSLIPSLEKVYNRGFSSGYYLGRQQGWSGSGNSKATHRKVLVGKITNHYQKAGVIEVARAAADFSVGDDYVIIGDETGAVRGDVPSLRYEAEGGEMIDCTTVKRGSTFTMPHDGKVKRGDMIYKMAPVAPLQNKVGVPSL</sequence>
<evidence type="ECO:0000256" key="1">
    <source>
        <dbReference type="ARBA" id="ARBA00022670"/>
    </source>
</evidence>
<dbReference type="InterPro" id="IPR001539">
    <property type="entry name" value="Peptidase_U32"/>
</dbReference>
<dbReference type="EMBL" id="CP066776">
    <property type="protein sequence ID" value="QQL46119.1"/>
    <property type="molecule type" value="Genomic_DNA"/>
</dbReference>
<organism evidence="4 5">
    <name type="scientific">Sulfuriroseicoccus oceanibius</name>
    <dbReference type="NCBI Taxonomy" id="2707525"/>
    <lineage>
        <taxon>Bacteria</taxon>
        <taxon>Pseudomonadati</taxon>
        <taxon>Verrucomicrobiota</taxon>
        <taxon>Verrucomicrobiia</taxon>
        <taxon>Verrucomicrobiales</taxon>
        <taxon>Verrucomicrobiaceae</taxon>
        <taxon>Sulfuriroseicoccus</taxon>
    </lineage>
</organism>
<reference evidence="4 5" key="1">
    <citation type="submission" date="2020-12" db="EMBL/GenBank/DDBJ databases">
        <title>Sulforoseuscoccus oceanibium gen. nov., sp. nov., a representative of the phylum Verrucomicrobia with special cytoplasmic membrane, and proposal of Sulforoseuscoccusaceae fam. nov.</title>
        <authorList>
            <person name="Xi F."/>
        </authorList>
    </citation>
    <scope>NUCLEOTIDE SEQUENCE [LARGE SCALE GENOMIC DNA]</scope>
    <source>
        <strain evidence="4 5">T37</strain>
    </source>
</reference>
<dbReference type="GO" id="GO:0006508">
    <property type="term" value="P:proteolysis"/>
    <property type="evidence" value="ECO:0007669"/>
    <property type="project" value="UniProtKB-KW"/>
</dbReference>
<dbReference type="InterPro" id="IPR051454">
    <property type="entry name" value="RNA/ubiquinone_mod_enzymes"/>
</dbReference>
<evidence type="ECO:0000256" key="2">
    <source>
        <dbReference type="ARBA" id="ARBA00022801"/>
    </source>
</evidence>
<evidence type="ECO:0000313" key="4">
    <source>
        <dbReference type="EMBL" id="QQL46119.1"/>
    </source>
</evidence>
<evidence type="ECO:0000313" key="5">
    <source>
        <dbReference type="Proteomes" id="UP000475117"/>
    </source>
</evidence>
<gene>
    <name evidence="4" type="ORF">G3M56_005930</name>
</gene>
<dbReference type="PANTHER" id="PTHR30217:SF6">
    <property type="entry name" value="TRNA HYDROXYLATION PROTEIN P"/>
    <property type="match status" value="1"/>
</dbReference>
<keyword evidence="1" id="KW-0645">Protease</keyword>